<protein>
    <submittedName>
        <fullName evidence="3">Secretory immunoglobulin A-binding protein EsiB</fullName>
    </submittedName>
</protein>
<feature type="region of interest" description="Disordered" evidence="2">
    <location>
        <begin position="16"/>
        <end position="92"/>
    </location>
</feature>
<proteinExistence type="inferred from homology"/>
<name>A0A5J4YZ60_PORPP</name>
<dbReference type="Proteomes" id="UP000324585">
    <property type="component" value="Unassembled WGS sequence"/>
</dbReference>
<keyword evidence="4" id="KW-1185">Reference proteome</keyword>
<dbReference type="EMBL" id="VRMN01000003">
    <property type="protein sequence ID" value="KAA8496270.1"/>
    <property type="molecule type" value="Genomic_DNA"/>
</dbReference>
<dbReference type="PANTHER" id="PTHR11102">
    <property type="entry name" value="SEL-1-LIKE PROTEIN"/>
    <property type="match status" value="1"/>
</dbReference>
<evidence type="ECO:0000256" key="2">
    <source>
        <dbReference type="SAM" id="MobiDB-lite"/>
    </source>
</evidence>
<dbReference type="Pfam" id="PF08238">
    <property type="entry name" value="Sel1"/>
    <property type="match status" value="2"/>
</dbReference>
<dbReference type="PANTHER" id="PTHR11102:SF160">
    <property type="entry name" value="ERAD-ASSOCIATED E3 UBIQUITIN-PROTEIN LIGASE COMPONENT HRD3"/>
    <property type="match status" value="1"/>
</dbReference>
<feature type="compositionally biased region" description="Basic and acidic residues" evidence="2">
    <location>
        <begin position="146"/>
        <end position="156"/>
    </location>
</feature>
<dbReference type="OrthoDB" id="2425131at2759"/>
<evidence type="ECO:0000256" key="1">
    <source>
        <dbReference type="ARBA" id="ARBA00038101"/>
    </source>
</evidence>
<dbReference type="SUPFAM" id="SSF81901">
    <property type="entry name" value="HCP-like"/>
    <property type="match status" value="1"/>
</dbReference>
<accession>A0A5J4YZ60</accession>
<dbReference type="AlphaFoldDB" id="A0A5J4YZ60"/>
<dbReference type="InterPro" id="IPR050767">
    <property type="entry name" value="Sel1_AlgK"/>
</dbReference>
<sequence length="310" mass="34661">MIPEHSKLPLKCHKMRIKLDSGQTQANHERQSRRRRGAQSSGGARWGALGRGPARRNEIVLGSRVGSRSAKWTSLQRSRVKEKPLSRSMRAARRRSKICGVLRRRRRASVPKGGAKFAGQCAAEHVRREEVRGDVAQRDGAAAAEQARHKEARDSPHNGPVLWSMRDAMRCEKMLHDARVQPPPCKRAARKRRKSLPDNAPLPRSTRAMSRCEMSHNAPLPGHVYSEGWGRVREDGHAAVEWWHKAAEQGLAVAQFYLGFLYKGGDEDKRSAIEWPRKAAEYGDALAQCDLGASFSNESGRLCEDKLAMG</sequence>
<dbReference type="InterPro" id="IPR006597">
    <property type="entry name" value="Sel1-like"/>
</dbReference>
<dbReference type="Gene3D" id="1.25.40.10">
    <property type="entry name" value="Tetratricopeptide repeat domain"/>
    <property type="match status" value="1"/>
</dbReference>
<dbReference type="InterPro" id="IPR011990">
    <property type="entry name" value="TPR-like_helical_dom_sf"/>
</dbReference>
<feature type="region of interest" description="Disordered" evidence="2">
    <location>
        <begin position="132"/>
        <end position="162"/>
    </location>
</feature>
<comment type="caution">
    <text evidence="3">The sequence shown here is derived from an EMBL/GenBank/DDBJ whole genome shotgun (WGS) entry which is preliminary data.</text>
</comment>
<organism evidence="3 4">
    <name type="scientific">Porphyridium purpureum</name>
    <name type="common">Red alga</name>
    <name type="synonym">Porphyridium cruentum</name>
    <dbReference type="NCBI Taxonomy" id="35688"/>
    <lineage>
        <taxon>Eukaryota</taxon>
        <taxon>Rhodophyta</taxon>
        <taxon>Bangiophyceae</taxon>
        <taxon>Porphyridiales</taxon>
        <taxon>Porphyridiaceae</taxon>
        <taxon>Porphyridium</taxon>
    </lineage>
</organism>
<dbReference type="SMART" id="SM00671">
    <property type="entry name" value="SEL1"/>
    <property type="match status" value="2"/>
</dbReference>
<comment type="similarity">
    <text evidence="1">Belongs to the sel-1 family.</text>
</comment>
<feature type="region of interest" description="Disordered" evidence="2">
    <location>
        <begin position="181"/>
        <end position="211"/>
    </location>
</feature>
<evidence type="ECO:0000313" key="4">
    <source>
        <dbReference type="Proteomes" id="UP000324585"/>
    </source>
</evidence>
<gene>
    <name evidence="3" type="ORF">FVE85_2425</name>
</gene>
<evidence type="ECO:0000313" key="3">
    <source>
        <dbReference type="EMBL" id="KAA8496270.1"/>
    </source>
</evidence>
<reference evidence="4" key="1">
    <citation type="journal article" date="2019" name="Nat. Commun.">
        <title>Expansion of phycobilisome linker gene families in mesophilic red algae.</title>
        <authorList>
            <person name="Lee J."/>
            <person name="Kim D."/>
            <person name="Bhattacharya D."/>
            <person name="Yoon H.S."/>
        </authorList>
    </citation>
    <scope>NUCLEOTIDE SEQUENCE [LARGE SCALE GENOMIC DNA]</scope>
    <source>
        <strain evidence="4">CCMP 1328</strain>
    </source>
</reference>